<dbReference type="VEuPathDB" id="VectorBase:SCAU000014"/>
<dbReference type="Proteomes" id="UP000095300">
    <property type="component" value="Unassembled WGS sequence"/>
</dbReference>
<feature type="domain" description="CHK kinase-like" evidence="1">
    <location>
        <begin position="139"/>
        <end position="334"/>
    </location>
</feature>
<keyword evidence="3" id="KW-1185">Reference proteome</keyword>
<accession>A0A1I8NLB9</accession>
<dbReference type="PANTHER" id="PTHR11012">
    <property type="entry name" value="PROTEIN KINASE-LIKE DOMAIN-CONTAINING"/>
    <property type="match status" value="1"/>
</dbReference>
<dbReference type="EnsemblMetazoa" id="SCAU000014-RA">
    <property type="protein sequence ID" value="SCAU000014-PA"/>
    <property type="gene ID" value="SCAU000014"/>
</dbReference>
<evidence type="ECO:0000313" key="2">
    <source>
        <dbReference type="EnsemblMetazoa" id="SCAU000014-PA"/>
    </source>
</evidence>
<dbReference type="OrthoDB" id="8250698at2759"/>
<dbReference type="InterPro" id="IPR015897">
    <property type="entry name" value="CHK_kinase-like"/>
</dbReference>
<sequence>MSLYNADELTAPSWIDGEFLQKVLGQYENKGDVEILTYDMSPASMKGDHYASIMFRCKVNYRQTNTGRRILKKSLIIKTLPVEDGHKREMLMQSKLFETEIDMYAETLPKIEKILAGCGEPTKLSAGLIYHSLDPHKIIIFEDLCELGYDTVRSRFLTENEIKAVYSKLAKLHAVSYMLGNSENHALVTKYQEGIFSTSMPLADEMMRSGINNFIDMLSCYEEFDVYYEKIKLMKDKLSRLCKDLYRSYTLNNGKGDIFVLNHGDFHMKNMMFKFDKKQQMEDVMMVDYQISCYAPSNIDLVYSQFMMLSPELRLRRHELMQYYFTEFIRILRKINYQGELPLYSQFQMAGLKYRHFTVFLVATFLPMVVGIIGKPLEELKDVDTDKMFENPDMIAMIYRAPAFVEEARKILPILLREGYLD</sequence>
<dbReference type="InterPro" id="IPR011009">
    <property type="entry name" value="Kinase-like_dom_sf"/>
</dbReference>
<dbReference type="KEGG" id="scac:106088264"/>
<dbReference type="Pfam" id="PF02958">
    <property type="entry name" value="EcKL"/>
    <property type="match status" value="1"/>
</dbReference>
<evidence type="ECO:0000313" key="3">
    <source>
        <dbReference type="Proteomes" id="UP000095300"/>
    </source>
</evidence>
<proteinExistence type="predicted"/>
<evidence type="ECO:0000259" key="1">
    <source>
        <dbReference type="SMART" id="SM00587"/>
    </source>
</evidence>
<organism evidence="2 3">
    <name type="scientific">Stomoxys calcitrans</name>
    <name type="common">Stable fly</name>
    <name type="synonym">Conops calcitrans</name>
    <dbReference type="NCBI Taxonomy" id="35570"/>
    <lineage>
        <taxon>Eukaryota</taxon>
        <taxon>Metazoa</taxon>
        <taxon>Ecdysozoa</taxon>
        <taxon>Arthropoda</taxon>
        <taxon>Hexapoda</taxon>
        <taxon>Insecta</taxon>
        <taxon>Pterygota</taxon>
        <taxon>Neoptera</taxon>
        <taxon>Endopterygota</taxon>
        <taxon>Diptera</taxon>
        <taxon>Brachycera</taxon>
        <taxon>Muscomorpha</taxon>
        <taxon>Muscoidea</taxon>
        <taxon>Muscidae</taxon>
        <taxon>Stomoxys</taxon>
    </lineage>
</organism>
<dbReference type="InterPro" id="IPR004119">
    <property type="entry name" value="EcKL"/>
</dbReference>
<dbReference type="SMART" id="SM00587">
    <property type="entry name" value="CHK"/>
    <property type="match status" value="1"/>
</dbReference>
<dbReference type="STRING" id="35570.A0A1I8NLB9"/>
<protein>
    <recommendedName>
        <fullName evidence="1">CHK kinase-like domain-containing protein</fullName>
    </recommendedName>
</protein>
<dbReference type="SUPFAM" id="SSF56112">
    <property type="entry name" value="Protein kinase-like (PK-like)"/>
    <property type="match status" value="1"/>
</dbReference>
<dbReference type="AlphaFoldDB" id="A0A1I8NLB9"/>
<name>A0A1I8NLB9_STOCA</name>
<reference evidence="2" key="1">
    <citation type="submission" date="2020-05" db="UniProtKB">
        <authorList>
            <consortium name="EnsemblMetazoa"/>
        </authorList>
    </citation>
    <scope>IDENTIFICATION</scope>
    <source>
        <strain evidence="2">USDA</strain>
    </source>
</reference>
<dbReference type="PANTHER" id="PTHR11012:SF12">
    <property type="entry name" value="CHK KINASE-LIKE DOMAIN-CONTAINING PROTEIN-RELATED"/>
    <property type="match status" value="1"/>
</dbReference>
<dbReference type="Gene3D" id="3.90.1200.10">
    <property type="match status" value="1"/>
</dbReference>
<gene>
    <name evidence="2" type="primary">106088264</name>
</gene>